<dbReference type="STRING" id="1122155.SAMN02745158_03072"/>
<keyword evidence="3 5" id="KW-1133">Transmembrane helix</keyword>
<keyword evidence="4 5" id="KW-0472">Membrane</keyword>
<dbReference type="Proteomes" id="UP000184245">
    <property type="component" value="Unassembled WGS sequence"/>
</dbReference>
<dbReference type="GO" id="GO:0032259">
    <property type="term" value="P:methylation"/>
    <property type="evidence" value="ECO:0007669"/>
    <property type="project" value="UniProtKB-KW"/>
</dbReference>
<accession>A0A1M5A7H9</accession>
<dbReference type="PANTHER" id="PTHR12714">
    <property type="entry name" value="PROTEIN-S ISOPRENYLCYSTEINE O-METHYLTRANSFERASE"/>
    <property type="match status" value="1"/>
</dbReference>
<dbReference type="Pfam" id="PF04191">
    <property type="entry name" value="PEMT"/>
    <property type="match status" value="1"/>
</dbReference>
<feature type="transmembrane region" description="Helical" evidence="5">
    <location>
        <begin position="157"/>
        <end position="176"/>
    </location>
</feature>
<reference evidence="6 7" key="1">
    <citation type="submission" date="2016-11" db="EMBL/GenBank/DDBJ databases">
        <authorList>
            <person name="Jaros S."/>
            <person name="Januszkiewicz K."/>
            <person name="Wedrychowicz H."/>
        </authorList>
    </citation>
    <scope>NUCLEOTIDE SEQUENCE [LARGE SCALE GENOMIC DNA]</scope>
    <source>
        <strain evidence="6 7">DSM 17459</strain>
    </source>
</reference>
<evidence type="ECO:0000313" key="6">
    <source>
        <dbReference type="EMBL" id="SHF25966.1"/>
    </source>
</evidence>
<protein>
    <submittedName>
        <fullName evidence="6">Phospholipid methyltransferase</fullName>
    </submittedName>
</protein>
<keyword evidence="7" id="KW-1185">Reference proteome</keyword>
<dbReference type="Gene3D" id="1.20.120.1630">
    <property type="match status" value="1"/>
</dbReference>
<dbReference type="OrthoDB" id="272002at2"/>
<evidence type="ECO:0000256" key="5">
    <source>
        <dbReference type="SAM" id="Phobius"/>
    </source>
</evidence>
<sequence>MNDPTCFVNMQEYYHFIYAISYMMIAEIVIWLYNFKGWIKKPQISNKDCGTLLLVIFACWSSFSISTFFRCGYITELIGEILIPHCFFYLGLFLLVLGTTLRSWAVWTLKHSFTLSVKTNSTQGLVTTGIYRYIRNPAYVGTILCLLGTAFCFRSAIAPVLVLIICFVCYGIRIQIEERALRLRFGNDFDNYCAHTWRLIPFIW</sequence>
<dbReference type="EMBL" id="FQVI01000018">
    <property type="protein sequence ID" value="SHF25966.1"/>
    <property type="molecule type" value="Genomic_DNA"/>
</dbReference>
<evidence type="ECO:0000256" key="4">
    <source>
        <dbReference type="ARBA" id="ARBA00023136"/>
    </source>
</evidence>
<dbReference type="RefSeq" id="WP_072853292.1">
    <property type="nucleotide sequence ID" value="NZ_FQVI01000018.1"/>
</dbReference>
<dbReference type="InterPro" id="IPR007318">
    <property type="entry name" value="Phopholipid_MeTrfase"/>
</dbReference>
<feature type="transmembrane region" description="Helical" evidence="5">
    <location>
        <begin position="13"/>
        <end position="33"/>
    </location>
</feature>
<dbReference type="GO" id="GO:0012505">
    <property type="term" value="C:endomembrane system"/>
    <property type="evidence" value="ECO:0007669"/>
    <property type="project" value="UniProtKB-SubCell"/>
</dbReference>
<proteinExistence type="predicted"/>
<keyword evidence="6" id="KW-0808">Transferase</keyword>
<feature type="transmembrane region" description="Helical" evidence="5">
    <location>
        <begin position="87"/>
        <end position="109"/>
    </location>
</feature>
<evidence type="ECO:0000313" key="7">
    <source>
        <dbReference type="Proteomes" id="UP000184245"/>
    </source>
</evidence>
<keyword evidence="2 5" id="KW-0812">Transmembrane</keyword>
<dbReference type="PANTHER" id="PTHR12714:SF9">
    <property type="entry name" value="PROTEIN-S-ISOPRENYLCYSTEINE O-METHYLTRANSFERASE"/>
    <property type="match status" value="1"/>
</dbReference>
<dbReference type="GO" id="GO:0008168">
    <property type="term" value="F:methyltransferase activity"/>
    <property type="evidence" value="ECO:0007669"/>
    <property type="project" value="UniProtKB-KW"/>
</dbReference>
<evidence type="ECO:0000256" key="3">
    <source>
        <dbReference type="ARBA" id="ARBA00022989"/>
    </source>
</evidence>
<feature type="transmembrane region" description="Helical" evidence="5">
    <location>
        <begin position="53"/>
        <end position="75"/>
    </location>
</feature>
<gene>
    <name evidence="6" type="ORF">SAMN02745158_03072</name>
</gene>
<evidence type="ECO:0000256" key="2">
    <source>
        <dbReference type="ARBA" id="ARBA00022692"/>
    </source>
</evidence>
<keyword evidence="6" id="KW-0489">Methyltransferase</keyword>
<evidence type="ECO:0000256" key="1">
    <source>
        <dbReference type="ARBA" id="ARBA00004127"/>
    </source>
</evidence>
<comment type="subcellular location">
    <subcellularLocation>
        <location evidence="1">Endomembrane system</location>
        <topology evidence="1">Multi-pass membrane protein</topology>
    </subcellularLocation>
</comment>
<organism evidence="6 7">
    <name type="scientific">Lactonifactor longoviformis DSM 17459</name>
    <dbReference type="NCBI Taxonomy" id="1122155"/>
    <lineage>
        <taxon>Bacteria</taxon>
        <taxon>Bacillati</taxon>
        <taxon>Bacillota</taxon>
        <taxon>Clostridia</taxon>
        <taxon>Eubacteriales</taxon>
        <taxon>Clostridiaceae</taxon>
        <taxon>Lactonifactor</taxon>
    </lineage>
</organism>
<dbReference type="AlphaFoldDB" id="A0A1M5A7H9"/>
<name>A0A1M5A7H9_9CLOT</name>